<reference evidence="1" key="1">
    <citation type="journal article" date="2022" name="Int. J. Mol. Sci.">
        <title>Draft Genome of Tanacetum Coccineum: Genomic Comparison of Closely Related Tanacetum-Family Plants.</title>
        <authorList>
            <person name="Yamashiro T."/>
            <person name="Shiraishi A."/>
            <person name="Nakayama K."/>
            <person name="Satake H."/>
        </authorList>
    </citation>
    <scope>NUCLEOTIDE SEQUENCE</scope>
</reference>
<organism evidence="1 2">
    <name type="scientific">Tanacetum coccineum</name>
    <dbReference type="NCBI Taxonomy" id="301880"/>
    <lineage>
        <taxon>Eukaryota</taxon>
        <taxon>Viridiplantae</taxon>
        <taxon>Streptophyta</taxon>
        <taxon>Embryophyta</taxon>
        <taxon>Tracheophyta</taxon>
        <taxon>Spermatophyta</taxon>
        <taxon>Magnoliopsida</taxon>
        <taxon>eudicotyledons</taxon>
        <taxon>Gunneridae</taxon>
        <taxon>Pentapetalae</taxon>
        <taxon>asterids</taxon>
        <taxon>campanulids</taxon>
        <taxon>Asterales</taxon>
        <taxon>Asteraceae</taxon>
        <taxon>Asteroideae</taxon>
        <taxon>Anthemideae</taxon>
        <taxon>Anthemidinae</taxon>
        <taxon>Tanacetum</taxon>
    </lineage>
</organism>
<accession>A0ABQ5EH47</accession>
<dbReference type="EMBL" id="BQNB010016305">
    <property type="protein sequence ID" value="GJT50251.1"/>
    <property type="molecule type" value="Genomic_DNA"/>
</dbReference>
<evidence type="ECO:0000313" key="2">
    <source>
        <dbReference type="Proteomes" id="UP001151760"/>
    </source>
</evidence>
<proteinExistence type="predicted"/>
<protein>
    <submittedName>
        <fullName evidence="1">Uncharacterized protein</fullName>
    </submittedName>
</protein>
<comment type="caution">
    <text evidence="1">The sequence shown here is derived from an EMBL/GenBank/DDBJ whole genome shotgun (WGS) entry which is preliminary data.</text>
</comment>
<evidence type="ECO:0000313" key="1">
    <source>
        <dbReference type="EMBL" id="GJT50251.1"/>
    </source>
</evidence>
<keyword evidence="2" id="KW-1185">Reference proteome</keyword>
<reference evidence="1" key="2">
    <citation type="submission" date="2022-01" db="EMBL/GenBank/DDBJ databases">
        <authorList>
            <person name="Yamashiro T."/>
            <person name="Shiraishi A."/>
            <person name="Satake H."/>
            <person name="Nakayama K."/>
        </authorList>
    </citation>
    <scope>NUCLEOTIDE SEQUENCE</scope>
</reference>
<gene>
    <name evidence="1" type="ORF">Tco_0976408</name>
</gene>
<name>A0ABQ5EH47_9ASTR</name>
<sequence>MKQTYEEVLNELIEYENPGTLLRERIINSLDGDNLAFECMIGFRKFTAYLDLFLPMNIISRKAYNTIMVKGLEGMGKNLVSVIKDVYVFVGSFTYIMDFVVLEDIGEFIMSDMAEVLMGIPFRKITKLKYDVAKGNFSSKTKISFSQNMETASRFTRDAVTTTPVTGSGFS</sequence>
<dbReference type="Proteomes" id="UP001151760">
    <property type="component" value="Unassembled WGS sequence"/>
</dbReference>